<dbReference type="RefSeq" id="WP_138696881.1">
    <property type="nucleotide sequence ID" value="NZ_JBHSAZ010000009.1"/>
</dbReference>
<dbReference type="AlphaFoldDB" id="A0A5S4FPM3"/>
<evidence type="ECO:0000313" key="11">
    <source>
        <dbReference type="Proteomes" id="UP000306628"/>
    </source>
</evidence>
<dbReference type="PROSITE" id="PS50850">
    <property type="entry name" value="MFS"/>
    <property type="match status" value="1"/>
</dbReference>
<sequence>MADTQINPRHPIDGTPEKKKVALGTSIGATIETYDFIGFGTAAALYFNDVFFPSSDPLSGTLLSFATLGIGFAVRPLGGIIGGYLGDKIGRKPVLVGSLLLMGIATVLIGVLPTYQQVGVWAGILLVAVRVVQGLAFGAEWGGAILMCFEHAPWRRRGLYTGITQAGFPVGLLLANLAFLVSVPLGDQWAWRVPFLLSVVLIVVGIVIRLKIEESPEFEELKAEGEIVKNPLLEVLRDDWRNVLRAFCLRITETAGYAVTVTFMLSYLTSEKLADRSVTLTGLMLAAGLGIAATTLWGALTDKVGRRPVYLVGTAITLLWGVPMFLMVNTGAAVWIVAAFIISYAICQNSLAGVQGAWFSELFAAKTRTSGASLAYQLSAVISGFTPLLATALYAAFGWIGPAVLVSGYGLLGLLAALVTQETWGPAERERVAALEAASRTATGTATGTGTSPTTSHG</sequence>
<feature type="transmembrane region" description="Helical" evidence="8">
    <location>
        <begin position="280"/>
        <end position="300"/>
    </location>
</feature>
<feature type="transmembrane region" description="Helical" evidence="8">
    <location>
        <begin position="21"/>
        <end position="47"/>
    </location>
</feature>
<keyword evidence="2" id="KW-0813">Transport</keyword>
<gene>
    <name evidence="10" type="ORF">ETD85_49885</name>
</gene>
<feature type="transmembrane region" description="Helical" evidence="8">
    <location>
        <begin position="309"/>
        <end position="326"/>
    </location>
</feature>
<protein>
    <submittedName>
        <fullName evidence="10">MHS family MFS transporter</fullName>
    </submittedName>
</protein>
<dbReference type="GO" id="GO:0022857">
    <property type="term" value="F:transmembrane transporter activity"/>
    <property type="evidence" value="ECO:0007669"/>
    <property type="project" value="InterPro"/>
</dbReference>
<feature type="domain" description="Major facilitator superfamily (MFS) profile" evidence="9">
    <location>
        <begin position="21"/>
        <end position="425"/>
    </location>
</feature>
<evidence type="ECO:0000256" key="8">
    <source>
        <dbReference type="SAM" id="Phobius"/>
    </source>
</evidence>
<proteinExistence type="predicted"/>
<evidence type="ECO:0000256" key="5">
    <source>
        <dbReference type="ARBA" id="ARBA00022989"/>
    </source>
</evidence>
<feature type="transmembrane region" description="Helical" evidence="8">
    <location>
        <begin position="399"/>
        <end position="419"/>
    </location>
</feature>
<feature type="transmembrane region" description="Helical" evidence="8">
    <location>
        <begin position="374"/>
        <end position="393"/>
    </location>
</feature>
<dbReference type="InterPro" id="IPR020846">
    <property type="entry name" value="MFS_dom"/>
</dbReference>
<dbReference type="EMBL" id="VCKX01000281">
    <property type="protein sequence ID" value="TMR22131.1"/>
    <property type="molecule type" value="Genomic_DNA"/>
</dbReference>
<evidence type="ECO:0000256" key="4">
    <source>
        <dbReference type="ARBA" id="ARBA00022692"/>
    </source>
</evidence>
<evidence type="ECO:0000259" key="9">
    <source>
        <dbReference type="PROSITE" id="PS50850"/>
    </source>
</evidence>
<feature type="transmembrane region" description="Helical" evidence="8">
    <location>
        <begin position="189"/>
        <end position="208"/>
    </location>
</feature>
<feature type="transmembrane region" description="Helical" evidence="8">
    <location>
        <begin position="247"/>
        <end position="268"/>
    </location>
</feature>
<name>A0A5S4FPM3_9ACTN</name>
<dbReference type="CDD" id="cd17369">
    <property type="entry name" value="MFS_ShiA_like"/>
    <property type="match status" value="1"/>
</dbReference>
<evidence type="ECO:0000256" key="2">
    <source>
        <dbReference type="ARBA" id="ARBA00022448"/>
    </source>
</evidence>
<dbReference type="PANTHER" id="PTHR43045:SF1">
    <property type="entry name" value="SHIKIMATE TRANSPORTER"/>
    <property type="match status" value="1"/>
</dbReference>
<comment type="caution">
    <text evidence="10">The sequence shown here is derived from an EMBL/GenBank/DDBJ whole genome shotgun (WGS) entry which is preliminary data.</text>
</comment>
<feature type="transmembrane region" description="Helical" evidence="8">
    <location>
        <begin position="332"/>
        <end position="354"/>
    </location>
</feature>
<keyword evidence="6 8" id="KW-0472">Membrane</keyword>
<dbReference type="Pfam" id="PF07690">
    <property type="entry name" value="MFS_1"/>
    <property type="match status" value="1"/>
</dbReference>
<feature type="transmembrane region" description="Helical" evidence="8">
    <location>
        <begin position="118"/>
        <end position="138"/>
    </location>
</feature>
<organism evidence="10 11">
    <name type="scientific">Nonomuraea zeae</name>
    <dbReference type="NCBI Taxonomy" id="1642303"/>
    <lineage>
        <taxon>Bacteria</taxon>
        <taxon>Bacillati</taxon>
        <taxon>Actinomycetota</taxon>
        <taxon>Actinomycetes</taxon>
        <taxon>Streptosporangiales</taxon>
        <taxon>Streptosporangiaceae</taxon>
        <taxon>Nonomuraea</taxon>
    </lineage>
</organism>
<dbReference type="Gene3D" id="1.20.1250.20">
    <property type="entry name" value="MFS general substrate transporter like domains"/>
    <property type="match status" value="2"/>
</dbReference>
<dbReference type="Proteomes" id="UP000306628">
    <property type="component" value="Unassembled WGS sequence"/>
</dbReference>
<keyword evidence="11" id="KW-1185">Reference proteome</keyword>
<feature type="transmembrane region" description="Helical" evidence="8">
    <location>
        <begin position="62"/>
        <end position="86"/>
    </location>
</feature>
<accession>A0A5S4FPM3</accession>
<feature type="transmembrane region" description="Helical" evidence="8">
    <location>
        <begin position="159"/>
        <end position="183"/>
    </location>
</feature>
<feature type="transmembrane region" description="Helical" evidence="8">
    <location>
        <begin position="93"/>
        <end position="112"/>
    </location>
</feature>
<comment type="subcellular location">
    <subcellularLocation>
        <location evidence="1">Cell membrane</location>
        <topology evidence="1">Multi-pass membrane protein</topology>
    </subcellularLocation>
</comment>
<dbReference type="InterPro" id="IPR011701">
    <property type="entry name" value="MFS"/>
</dbReference>
<reference evidence="10 11" key="1">
    <citation type="submission" date="2019-05" db="EMBL/GenBank/DDBJ databases">
        <title>Draft genome sequence of Nonomuraea zeae DSM 100528.</title>
        <authorList>
            <person name="Saricaoglu S."/>
            <person name="Isik K."/>
        </authorList>
    </citation>
    <scope>NUCLEOTIDE SEQUENCE [LARGE SCALE GENOMIC DNA]</scope>
    <source>
        <strain evidence="10 11">DSM 100528</strain>
    </source>
</reference>
<evidence type="ECO:0000256" key="1">
    <source>
        <dbReference type="ARBA" id="ARBA00004651"/>
    </source>
</evidence>
<evidence type="ECO:0000256" key="7">
    <source>
        <dbReference type="SAM" id="MobiDB-lite"/>
    </source>
</evidence>
<evidence type="ECO:0000256" key="3">
    <source>
        <dbReference type="ARBA" id="ARBA00022475"/>
    </source>
</evidence>
<keyword evidence="5 8" id="KW-1133">Transmembrane helix</keyword>
<keyword evidence="3" id="KW-1003">Cell membrane</keyword>
<keyword evidence="4 8" id="KW-0812">Transmembrane</keyword>
<evidence type="ECO:0000256" key="6">
    <source>
        <dbReference type="ARBA" id="ARBA00023136"/>
    </source>
</evidence>
<evidence type="ECO:0000313" key="10">
    <source>
        <dbReference type="EMBL" id="TMR22131.1"/>
    </source>
</evidence>
<dbReference type="GO" id="GO:0005886">
    <property type="term" value="C:plasma membrane"/>
    <property type="evidence" value="ECO:0007669"/>
    <property type="project" value="UniProtKB-SubCell"/>
</dbReference>
<dbReference type="OrthoDB" id="8953821at2"/>
<dbReference type="PANTHER" id="PTHR43045">
    <property type="entry name" value="SHIKIMATE TRANSPORTER"/>
    <property type="match status" value="1"/>
</dbReference>
<feature type="region of interest" description="Disordered" evidence="7">
    <location>
        <begin position="437"/>
        <end position="458"/>
    </location>
</feature>
<dbReference type="SUPFAM" id="SSF103473">
    <property type="entry name" value="MFS general substrate transporter"/>
    <property type="match status" value="1"/>
</dbReference>
<dbReference type="InterPro" id="IPR036259">
    <property type="entry name" value="MFS_trans_sf"/>
</dbReference>